<dbReference type="PANTHER" id="PTHR47515:SF1">
    <property type="entry name" value="BLR2054 PROTEIN"/>
    <property type="match status" value="1"/>
</dbReference>
<dbReference type="SUPFAM" id="SSF53098">
    <property type="entry name" value="Ribonuclease H-like"/>
    <property type="match status" value="1"/>
</dbReference>
<dbReference type="GO" id="GO:0015074">
    <property type="term" value="P:DNA integration"/>
    <property type="evidence" value="ECO:0007669"/>
    <property type="project" value="InterPro"/>
</dbReference>
<dbReference type="Proteomes" id="UP000578000">
    <property type="component" value="Unassembled WGS sequence"/>
</dbReference>
<proteinExistence type="predicted"/>
<dbReference type="AlphaFoldDB" id="A0A841QDV1"/>
<name>A0A841QDV1_9PROT</name>
<feature type="domain" description="Integrase catalytic" evidence="1">
    <location>
        <begin position="3"/>
        <end position="56"/>
    </location>
</feature>
<keyword evidence="3" id="KW-1185">Reference proteome</keyword>
<reference evidence="2 3" key="1">
    <citation type="submission" date="2020-08" db="EMBL/GenBank/DDBJ databases">
        <title>Genomic Encyclopedia of Type Strains, Phase IV (KMG-IV): sequencing the most valuable type-strain genomes for metagenomic binning, comparative biology and taxonomic classification.</title>
        <authorList>
            <person name="Goeker M."/>
        </authorList>
    </citation>
    <scope>NUCLEOTIDE SEQUENCE [LARGE SCALE GENOMIC DNA]</scope>
    <source>
        <strain evidence="2 3">DSM 4491</strain>
    </source>
</reference>
<dbReference type="Pfam" id="PF13683">
    <property type="entry name" value="rve_3"/>
    <property type="match status" value="1"/>
</dbReference>
<organism evidence="2 3">
    <name type="scientific">Acetobacter lovaniensis</name>
    <dbReference type="NCBI Taxonomy" id="104100"/>
    <lineage>
        <taxon>Bacteria</taxon>
        <taxon>Pseudomonadati</taxon>
        <taxon>Pseudomonadota</taxon>
        <taxon>Alphaproteobacteria</taxon>
        <taxon>Acetobacterales</taxon>
        <taxon>Acetobacteraceae</taxon>
        <taxon>Acetobacter</taxon>
    </lineage>
</organism>
<dbReference type="PANTHER" id="PTHR47515">
    <property type="entry name" value="LOW CALCIUM RESPONSE LOCUS PROTEIN T"/>
    <property type="match status" value="1"/>
</dbReference>
<dbReference type="EMBL" id="JACHIE010000004">
    <property type="protein sequence ID" value="MBB6456630.1"/>
    <property type="molecule type" value="Genomic_DNA"/>
</dbReference>
<dbReference type="InterPro" id="IPR001584">
    <property type="entry name" value="Integrase_cat-core"/>
</dbReference>
<evidence type="ECO:0000313" key="3">
    <source>
        <dbReference type="Proteomes" id="UP000578000"/>
    </source>
</evidence>
<gene>
    <name evidence="2" type="ORF">HNR55_001211</name>
</gene>
<comment type="caution">
    <text evidence="2">The sequence shown here is derived from an EMBL/GenBank/DDBJ whole genome shotgun (WGS) entry which is preliminary data.</text>
</comment>
<evidence type="ECO:0000313" key="2">
    <source>
        <dbReference type="EMBL" id="MBB6456630.1"/>
    </source>
</evidence>
<accession>A0A841QDV1</accession>
<dbReference type="InterPro" id="IPR012337">
    <property type="entry name" value="RNaseH-like_sf"/>
</dbReference>
<sequence>MLWHYIAPGKLYQNGFVESFNGRFHDECFNEHLFRNLCHVRSVIDAWWADHNAIRP</sequence>
<evidence type="ECO:0000259" key="1">
    <source>
        <dbReference type="Pfam" id="PF13683"/>
    </source>
</evidence>
<protein>
    <submittedName>
        <fullName evidence="2">Transposase InsO family protein</fullName>
    </submittedName>
</protein>